<feature type="region of interest" description="Disordered" evidence="5">
    <location>
        <begin position="133"/>
        <end position="170"/>
    </location>
</feature>
<dbReference type="PANTHER" id="PTHR14493:SF50">
    <property type="entry name" value="RING FINGER PROTEIN UNKEMPT"/>
    <property type="match status" value="1"/>
</dbReference>
<dbReference type="PANTHER" id="PTHR14493">
    <property type="entry name" value="UNKEMPT FAMILY MEMBER"/>
    <property type="match status" value="1"/>
</dbReference>
<dbReference type="InterPro" id="IPR045234">
    <property type="entry name" value="Unkempt-like"/>
</dbReference>
<keyword evidence="4" id="KW-0238">DNA-binding</keyword>
<keyword evidence="3" id="KW-0862">Zinc</keyword>
<accession>A0A383VH96</accession>
<dbReference type="EMBL" id="FNXT01000417">
    <property type="protein sequence ID" value="SZX64581.1"/>
    <property type="molecule type" value="Genomic_DNA"/>
</dbReference>
<keyword evidence="8" id="KW-1185">Reference proteome</keyword>
<sequence>MEQQTPVSASEQQACDSGQQPGVQRYSDEFMMYVFKVEMCKRVDKHDREKCPYAHPGELARRRHPSLYKALPCPEARAKKICPRLENCNCSHSTFEFWLHPDRFKTFLCECGANCNRPICFFAHDDNELRELPQGLHRPRSPHKPSAGHSSAAGGAGSSRQAAAAGMQQQAPGATTMVWVPAAAGAGGGSQMTYAAQQGAPGYGPQQQQPLQAEGSEQGSQMVMGYVPVMQQQGAQQQQGMQYVAMPVQQGGLMPDAGLGAAAAAGPTSPQMQLLQQGQVLYAPAGDGQRTPSGAMGQQQPLQLQYMSYPPQQLAYGMQPAPQGQYGAQYGGLGRQQQITIGYQPVHMGGMQGYSSPQGVLMVRPAPQRGATVAVIPAGPSAWSGSLMSAESGEAPSLEALCAAMNHMAVPTNDVQPELLLQQYQQQAAPGQQQQQQQVLAAPQIQAAAAGAGAQAPQGVQLYSAAAQGVQQVLVAAPGQQQLQQEQQQHSGQLLPGQQMVVVMPQDGTAIQGGQLDWAGIGSMQPGM</sequence>
<feature type="region of interest" description="Disordered" evidence="5">
    <location>
        <begin position="1"/>
        <end position="21"/>
    </location>
</feature>
<dbReference type="GO" id="GO:0008270">
    <property type="term" value="F:zinc ion binding"/>
    <property type="evidence" value="ECO:0007669"/>
    <property type="project" value="UniProtKB-KW"/>
</dbReference>
<keyword evidence="2" id="KW-0863">Zinc-finger</keyword>
<gene>
    <name evidence="7" type="ORF">BQ4739_LOCUS5086</name>
</gene>
<dbReference type="GO" id="GO:0003677">
    <property type="term" value="F:DNA binding"/>
    <property type="evidence" value="ECO:0007669"/>
    <property type="project" value="UniProtKB-KW"/>
</dbReference>
<name>A0A383VH96_TETOB</name>
<dbReference type="InterPro" id="IPR057444">
    <property type="entry name" value="Znf-CCCH_AtC3H23-like"/>
</dbReference>
<evidence type="ECO:0000313" key="7">
    <source>
        <dbReference type="EMBL" id="SZX64581.1"/>
    </source>
</evidence>
<dbReference type="AlphaFoldDB" id="A0A383VH96"/>
<feature type="domain" description="AtC3H23-like CCCH zinc finger" evidence="6">
    <location>
        <begin position="29"/>
        <end position="62"/>
    </location>
</feature>
<dbReference type="Proteomes" id="UP000256970">
    <property type="component" value="Unassembled WGS sequence"/>
</dbReference>
<evidence type="ECO:0000256" key="3">
    <source>
        <dbReference type="ARBA" id="ARBA00022833"/>
    </source>
</evidence>
<evidence type="ECO:0000256" key="1">
    <source>
        <dbReference type="ARBA" id="ARBA00022723"/>
    </source>
</evidence>
<feature type="compositionally biased region" description="Low complexity" evidence="5">
    <location>
        <begin position="147"/>
        <end position="170"/>
    </location>
</feature>
<evidence type="ECO:0000256" key="4">
    <source>
        <dbReference type="ARBA" id="ARBA00023125"/>
    </source>
</evidence>
<protein>
    <recommendedName>
        <fullName evidence="6">AtC3H23-like CCCH zinc finger domain-containing protein</fullName>
    </recommendedName>
</protein>
<evidence type="ECO:0000256" key="5">
    <source>
        <dbReference type="SAM" id="MobiDB-lite"/>
    </source>
</evidence>
<evidence type="ECO:0000259" key="6">
    <source>
        <dbReference type="Pfam" id="PF25512"/>
    </source>
</evidence>
<keyword evidence="1" id="KW-0479">Metal-binding</keyword>
<dbReference type="Pfam" id="PF25512">
    <property type="entry name" value="zf-CCCH_AtC3H23"/>
    <property type="match status" value="1"/>
</dbReference>
<feature type="region of interest" description="Disordered" evidence="5">
    <location>
        <begin position="197"/>
        <end position="217"/>
    </location>
</feature>
<feature type="compositionally biased region" description="Low complexity" evidence="5">
    <location>
        <begin position="197"/>
        <end position="210"/>
    </location>
</feature>
<evidence type="ECO:0000313" key="8">
    <source>
        <dbReference type="Proteomes" id="UP000256970"/>
    </source>
</evidence>
<evidence type="ECO:0000256" key="2">
    <source>
        <dbReference type="ARBA" id="ARBA00022771"/>
    </source>
</evidence>
<reference evidence="7 8" key="1">
    <citation type="submission" date="2016-10" db="EMBL/GenBank/DDBJ databases">
        <authorList>
            <person name="Cai Z."/>
        </authorList>
    </citation>
    <scope>NUCLEOTIDE SEQUENCE [LARGE SCALE GENOMIC DNA]</scope>
</reference>
<proteinExistence type="predicted"/>
<organism evidence="7 8">
    <name type="scientific">Tetradesmus obliquus</name>
    <name type="common">Green alga</name>
    <name type="synonym">Acutodesmus obliquus</name>
    <dbReference type="NCBI Taxonomy" id="3088"/>
    <lineage>
        <taxon>Eukaryota</taxon>
        <taxon>Viridiplantae</taxon>
        <taxon>Chlorophyta</taxon>
        <taxon>core chlorophytes</taxon>
        <taxon>Chlorophyceae</taxon>
        <taxon>CS clade</taxon>
        <taxon>Sphaeropleales</taxon>
        <taxon>Scenedesmaceae</taxon>
        <taxon>Tetradesmus</taxon>
    </lineage>
</organism>